<comment type="caution">
    <text evidence="1">The sequence shown here is derived from an EMBL/GenBank/DDBJ whole genome shotgun (WGS) entry which is preliminary data.</text>
</comment>
<accession>A0A7K1UVD5</accession>
<dbReference type="EMBL" id="WRPP01000002">
    <property type="protein sequence ID" value="MVU78324.1"/>
    <property type="molecule type" value="Genomic_DNA"/>
</dbReference>
<evidence type="ECO:0008006" key="3">
    <source>
        <dbReference type="Google" id="ProtNLM"/>
    </source>
</evidence>
<protein>
    <recommendedName>
        <fullName evidence="3">Nitroreductase family deazaflavin-dependent oxidoreductase</fullName>
    </recommendedName>
</protein>
<organism evidence="1 2">
    <name type="scientific">Nocardia terrae</name>
    <dbReference type="NCBI Taxonomy" id="2675851"/>
    <lineage>
        <taxon>Bacteria</taxon>
        <taxon>Bacillati</taxon>
        <taxon>Actinomycetota</taxon>
        <taxon>Actinomycetes</taxon>
        <taxon>Mycobacteriales</taxon>
        <taxon>Nocardiaceae</taxon>
        <taxon>Nocardia</taxon>
    </lineage>
</organism>
<dbReference type="Gene3D" id="2.30.110.10">
    <property type="entry name" value="Electron Transport, Fmn-binding Protein, Chain A"/>
    <property type="match status" value="1"/>
</dbReference>
<dbReference type="AlphaFoldDB" id="A0A7K1UVD5"/>
<dbReference type="InterPro" id="IPR012349">
    <property type="entry name" value="Split_barrel_FMN-bd"/>
</dbReference>
<name>A0A7K1UVD5_9NOCA</name>
<keyword evidence="2" id="KW-1185">Reference proteome</keyword>
<evidence type="ECO:0000313" key="1">
    <source>
        <dbReference type="EMBL" id="MVU78324.1"/>
    </source>
</evidence>
<reference evidence="1 2" key="1">
    <citation type="submission" date="2019-12" db="EMBL/GenBank/DDBJ databases">
        <title>Nocardia sp. nov. ET3-3 isolated from soil.</title>
        <authorList>
            <person name="Kanchanasin P."/>
            <person name="Tanasupawat S."/>
            <person name="Yuki M."/>
            <person name="Kudo T."/>
        </authorList>
    </citation>
    <scope>NUCLEOTIDE SEQUENCE [LARGE SCALE GENOMIC DNA]</scope>
    <source>
        <strain evidence="1 2">ET3-3</strain>
    </source>
</reference>
<evidence type="ECO:0000313" key="2">
    <source>
        <dbReference type="Proteomes" id="UP000466794"/>
    </source>
</evidence>
<dbReference type="RefSeq" id="WP_157387843.1">
    <property type="nucleotide sequence ID" value="NZ_WRPP01000002.1"/>
</dbReference>
<dbReference type="Proteomes" id="UP000466794">
    <property type="component" value="Unassembled WGS sequence"/>
</dbReference>
<gene>
    <name evidence="1" type="ORF">GPX89_13850</name>
</gene>
<proteinExistence type="predicted"/>
<sequence>MSTGYETPGFGASAVLMALRLPTGLGRTVGELRYTARNSGRHIAFPVMFVKAGDRVIIRVGKSATKVWWRNFRSPHPASIRVGGHWLSGPARTVWPGTVEFEEAHALYERAHPRFPVFPEDPYVVIDAEPGSA</sequence>